<feature type="compositionally biased region" description="Low complexity" evidence="11">
    <location>
        <begin position="136"/>
        <end position="185"/>
    </location>
</feature>
<dbReference type="GO" id="GO:0005886">
    <property type="term" value="C:plasma membrane"/>
    <property type="evidence" value="ECO:0007669"/>
    <property type="project" value="UniProtKB-SubCell"/>
</dbReference>
<keyword evidence="4 10" id="KW-1003">Cell membrane</keyword>
<dbReference type="GO" id="GO:0009306">
    <property type="term" value="P:protein secretion"/>
    <property type="evidence" value="ECO:0007669"/>
    <property type="project" value="UniProtKB-UniRule"/>
</dbReference>
<evidence type="ECO:0000256" key="5">
    <source>
        <dbReference type="ARBA" id="ARBA00022692"/>
    </source>
</evidence>
<dbReference type="PANTHER" id="PTHR34182:SF1">
    <property type="entry name" value="PROTEIN-EXPORT MEMBRANE PROTEIN SECG"/>
    <property type="match status" value="1"/>
</dbReference>
<comment type="caution">
    <text evidence="12">The sequence shown here is derived from an EMBL/GenBank/DDBJ whole genome shotgun (WGS) entry which is preliminary data.</text>
</comment>
<gene>
    <name evidence="12" type="primary">secG</name>
    <name evidence="12" type="ORF">INF28_08255</name>
</gene>
<evidence type="ECO:0000256" key="8">
    <source>
        <dbReference type="ARBA" id="ARBA00023010"/>
    </source>
</evidence>
<dbReference type="PANTHER" id="PTHR34182">
    <property type="entry name" value="PROTEIN-EXPORT MEMBRANE PROTEIN SECG"/>
    <property type="match status" value="1"/>
</dbReference>
<dbReference type="NCBIfam" id="TIGR00810">
    <property type="entry name" value="secG"/>
    <property type="match status" value="1"/>
</dbReference>
<keyword evidence="13" id="KW-1185">Reference proteome</keyword>
<keyword evidence="7 10" id="KW-1133">Transmembrane helix</keyword>
<feature type="region of interest" description="Disordered" evidence="11">
    <location>
        <begin position="132"/>
        <end position="185"/>
    </location>
</feature>
<organism evidence="12 13">
    <name type="scientific">Ructibacterium gallinarum</name>
    <dbReference type="NCBI Taxonomy" id="2779355"/>
    <lineage>
        <taxon>Bacteria</taxon>
        <taxon>Bacillati</taxon>
        <taxon>Bacillota</taxon>
        <taxon>Clostridia</taxon>
        <taxon>Eubacteriales</taxon>
        <taxon>Oscillospiraceae</taxon>
        <taxon>Ructibacterium</taxon>
    </lineage>
</organism>
<keyword evidence="8 10" id="KW-0811">Translocation</keyword>
<evidence type="ECO:0000256" key="3">
    <source>
        <dbReference type="ARBA" id="ARBA00022448"/>
    </source>
</evidence>
<dbReference type="Pfam" id="PF03840">
    <property type="entry name" value="SecG"/>
    <property type="match status" value="1"/>
</dbReference>
<proteinExistence type="inferred from homology"/>
<feature type="transmembrane region" description="Helical" evidence="10">
    <location>
        <begin position="6"/>
        <end position="22"/>
    </location>
</feature>
<keyword evidence="6 10" id="KW-0653">Protein transport</keyword>
<keyword evidence="9 10" id="KW-0472">Membrane</keyword>
<keyword evidence="3 10" id="KW-0813">Transport</keyword>
<dbReference type="InterPro" id="IPR004692">
    <property type="entry name" value="SecG"/>
</dbReference>
<name>A0A9D5R9F9_9FIRM</name>
<keyword evidence="5 10" id="KW-0812">Transmembrane</keyword>
<evidence type="ECO:0000313" key="12">
    <source>
        <dbReference type="EMBL" id="MBE5040449.1"/>
    </source>
</evidence>
<dbReference type="Proteomes" id="UP000806542">
    <property type="component" value="Unassembled WGS sequence"/>
</dbReference>
<dbReference type="GO" id="GO:0043952">
    <property type="term" value="P:protein transport by the Sec complex"/>
    <property type="evidence" value="ECO:0007669"/>
    <property type="project" value="TreeGrafter"/>
</dbReference>
<dbReference type="GO" id="GO:0065002">
    <property type="term" value="P:intracellular protein transmembrane transport"/>
    <property type="evidence" value="ECO:0007669"/>
    <property type="project" value="TreeGrafter"/>
</dbReference>
<dbReference type="EMBL" id="JADCKB010000016">
    <property type="protein sequence ID" value="MBE5040449.1"/>
    <property type="molecule type" value="Genomic_DNA"/>
</dbReference>
<evidence type="ECO:0000313" key="13">
    <source>
        <dbReference type="Proteomes" id="UP000806542"/>
    </source>
</evidence>
<comment type="subcellular location">
    <subcellularLocation>
        <location evidence="1 10">Cell membrane</location>
        <topology evidence="1 10">Multi-pass membrane protein</topology>
    </subcellularLocation>
</comment>
<dbReference type="GO" id="GO:0015450">
    <property type="term" value="F:protein-transporting ATPase activity"/>
    <property type="evidence" value="ECO:0007669"/>
    <property type="project" value="UniProtKB-UniRule"/>
</dbReference>
<comment type="similarity">
    <text evidence="2 10">Belongs to the SecG family.</text>
</comment>
<evidence type="ECO:0000256" key="2">
    <source>
        <dbReference type="ARBA" id="ARBA00008445"/>
    </source>
</evidence>
<comment type="function">
    <text evidence="10">Involved in protein export. Participates in an early event of protein translocation.</text>
</comment>
<accession>A0A9D5R9F9</accession>
<evidence type="ECO:0000256" key="4">
    <source>
        <dbReference type="ARBA" id="ARBA00022475"/>
    </source>
</evidence>
<feature type="transmembrane region" description="Helical" evidence="10">
    <location>
        <begin position="57"/>
        <end position="80"/>
    </location>
</feature>
<evidence type="ECO:0000256" key="7">
    <source>
        <dbReference type="ARBA" id="ARBA00022989"/>
    </source>
</evidence>
<evidence type="ECO:0000256" key="11">
    <source>
        <dbReference type="SAM" id="MobiDB-lite"/>
    </source>
</evidence>
<evidence type="ECO:0000256" key="10">
    <source>
        <dbReference type="RuleBase" id="RU365087"/>
    </source>
</evidence>
<protein>
    <recommendedName>
        <fullName evidence="10">Protein-export membrane protein SecG</fullName>
    </recommendedName>
</protein>
<evidence type="ECO:0000256" key="1">
    <source>
        <dbReference type="ARBA" id="ARBA00004651"/>
    </source>
</evidence>
<evidence type="ECO:0000256" key="9">
    <source>
        <dbReference type="ARBA" id="ARBA00023136"/>
    </source>
</evidence>
<dbReference type="AlphaFoldDB" id="A0A9D5R9F9"/>
<reference evidence="12" key="1">
    <citation type="submission" date="2020-10" db="EMBL/GenBank/DDBJ databases">
        <title>ChiBAC.</title>
        <authorList>
            <person name="Zenner C."/>
            <person name="Hitch T.C.A."/>
            <person name="Clavel T."/>
        </authorList>
    </citation>
    <scope>NUCLEOTIDE SEQUENCE</scope>
    <source>
        <strain evidence="12">DSM 107454</strain>
    </source>
</reference>
<dbReference type="PRINTS" id="PR01651">
    <property type="entry name" value="SECGEXPORT"/>
</dbReference>
<sequence>MMIALTIIHVIISLALIVVVLLQHGKQQGLSGAIAGGAETFFGKNKGRTVDAMLKKFTAVVAILFIVSSITFAAMAINVYNQTNAENEAAQTTEETGTDAAGIDATSQLTMDENGNMVDAEGNIIMTADQIAQQQAEAENAETGTAADADTASEADAGADANAEAPEASAAADASAAPAASATAE</sequence>
<evidence type="ECO:0000256" key="6">
    <source>
        <dbReference type="ARBA" id="ARBA00022927"/>
    </source>
</evidence>